<keyword evidence="7" id="KW-0378">Hydrolase</keyword>
<dbReference type="PANTHER" id="PTHR11200">
    <property type="entry name" value="INOSITOL 5-PHOSPHATASE"/>
    <property type="match status" value="1"/>
</dbReference>
<dbReference type="GO" id="GO:0004439">
    <property type="term" value="F:phosphatidylinositol-4,5-bisphosphate 5-phosphatase activity"/>
    <property type="evidence" value="ECO:0007669"/>
    <property type="project" value="UniProtKB-EC"/>
</dbReference>
<dbReference type="GO" id="GO:0005737">
    <property type="term" value="C:cytoplasm"/>
    <property type="evidence" value="ECO:0007669"/>
    <property type="project" value="UniProtKB-SubCell"/>
</dbReference>
<protein>
    <recommendedName>
        <fullName evidence="4">phosphoinositide 5-phosphatase</fullName>
        <ecNumber evidence="4">3.1.3.36</ecNumber>
    </recommendedName>
</protein>
<proteinExistence type="inferred from homology"/>
<dbReference type="OrthoDB" id="405996at2759"/>
<dbReference type="GO" id="GO:0016020">
    <property type="term" value="C:membrane"/>
    <property type="evidence" value="ECO:0007669"/>
    <property type="project" value="EnsemblFungi"/>
</dbReference>
<comment type="subcellular location">
    <subcellularLocation>
        <location evidence="1">Cytoplasm</location>
    </subcellularLocation>
</comment>
<evidence type="ECO:0000256" key="6">
    <source>
        <dbReference type="ARBA" id="ARBA00022490"/>
    </source>
</evidence>
<evidence type="ECO:0000256" key="4">
    <source>
        <dbReference type="ARBA" id="ARBA00013044"/>
    </source>
</evidence>
<dbReference type="InterPro" id="IPR000300">
    <property type="entry name" value="IPPc"/>
</dbReference>
<dbReference type="FunFam" id="3.60.10.10:FF:000029">
    <property type="entry name" value="Inositol polyphosphate 5-phosphatase"/>
    <property type="match status" value="1"/>
</dbReference>
<keyword evidence="6" id="KW-0963">Cytoplasm</keyword>
<dbReference type="InterPro" id="IPR036691">
    <property type="entry name" value="Endo/exonu/phosph_ase_sf"/>
</dbReference>
<dbReference type="GO" id="GO:0015031">
    <property type="term" value="P:protein transport"/>
    <property type="evidence" value="ECO:0007669"/>
    <property type="project" value="UniProtKB-KW"/>
</dbReference>
<dbReference type="Pfam" id="PF22669">
    <property type="entry name" value="Exo_endo_phos2"/>
    <property type="match status" value="1"/>
</dbReference>
<dbReference type="InterPro" id="IPR002013">
    <property type="entry name" value="SAC_dom"/>
</dbReference>
<dbReference type="GO" id="GO:0043813">
    <property type="term" value="F:phosphatidylinositol-3,5-bisphosphate 5-phosphatase activity"/>
    <property type="evidence" value="ECO:0007669"/>
    <property type="project" value="TreeGrafter"/>
</dbReference>
<comment type="similarity">
    <text evidence="2">Belongs to the synaptojanin family.</text>
</comment>
<keyword evidence="5" id="KW-0813">Transport</keyword>
<dbReference type="PROSITE" id="PS50275">
    <property type="entry name" value="SAC"/>
    <property type="match status" value="1"/>
</dbReference>
<sequence>MRLYLNESPRTFVVADSSYALVIRHPDPEYKELSHRHVHHIHHDRPKHSDSNQAGNKVLVEFLRTDALRLSKFRDITPHKARSSKLLHGFLGLLNVKGFIHLGFVTKATKVASPQLNESIHMIDDVAFYCLNSDRFDAWIGTNDEDLQAVSTEEPEGSLSGYPAASVRRMLSLGHFYFSKEFDVSCTLQERGYVGAPRHTASSDDPYFRRFAWNRYMVDELVEMRTALNPFERMKFDSTGFLTVVTRGYAKSVNVALEDNESALLTLVSKQSCKKSGALFGELGCDDEGEVPNFVESEVIIYSEKYSFSYVVIRGNVPSFWELEKNSLMLSRNNKRIKLTRSFEASSHAFLRHFDNLSKHFGDVHVINCLLQDRSSYKGELGENYRKHFDEYVQYKESLLLDREELAEEHKVAIHNAKVSFTSMPLSLSYVRKIGYSAVNPKDVVNPITESIVDFGALFFDVKRRTYVGKQLGVFRVNSFDCLTKANFVSKIISQEVINLAFRDMGISVPVDLLQQHAQLWSENDEVLKSITHAYMSSRSKVKSLSTKRMIKEQLTKKYFNVMRDPKASELAMLKLLGRLQDQKGVVLYNPFHQYVNLKLKERAQEFTSRQKIKIFTATFNVNGTVYSDEDLKELIYPSRHGVDQNYDLVFIGFQEIVELTPGKMISVKSDNFNNWEHILKRILNEHNPSREKYASLWGWQMGGIAMFLFIKESQLGYISSIEGSIKKTGLGGMSANKGGIAVSFDYSTSLICLICSHLAAGHSNVEERHQNYKTISKGIVFFKHKKVRDHDFVIWLGDFNFRIDLPIDEVKHLINVRDFQKLFEYDQLNKQMADGESFPFFDEKEITFPPTYKFDNNTREYDTSEKQRVPAWTDRILSLSRNKMLEQEVYDCEENIVFSDHRPVFSIFTASVEVVDERAKKDISQEIYESYTEVVGDINFLLTAGDVTKYVTDVWEKAIPPPSSDESKWWLKPGKSAKVSIKELETNGSEPGSDLIFNPQAPINPFEETSAPMFIKRESLWEIVRASEQPAS</sequence>
<evidence type="ECO:0000259" key="9">
    <source>
        <dbReference type="PROSITE" id="PS50275"/>
    </source>
</evidence>
<dbReference type="Proteomes" id="UP000092555">
    <property type="component" value="Unassembled WGS sequence"/>
</dbReference>
<evidence type="ECO:0000256" key="5">
    <source>
        <dbReference type="ARBA" id="ARBA00022448"/>
    </source>
</evidence>
<dbReference type="Gene3D" id="3.60.10.10">
    <property type="entry name" value="Endonuclease/exonuclease/phosphatase"/>
    <property type="match status" value="1"/>
</dbReference>
<feature type="domain" description="SAC" evidence="9">
    <location>
        <begin position="167"/>
        <end position="534"/>
    </location>
</feature>
<evidence type="ECO:0000313" key="11">
    <source>
        <dbReference type="Proteomes" id="UP000092555"/>
    </source>
</evidence>
<organism evidence="10 11">
    <name type="scientific">Metschnikowia bicuspidata var. bicuspidata NRRL YB-4993</name>
    <dbReference type="NCBI Taxonomy" id="869754"/>
    <lineage>
        <taxon>Eukaryota</taxon>
        <taxon>Fungi</taxon>
        <taxon>Dikarya</taxon>
        <taxon>Ascomycota</taxon>
        <taxon>Saccharomycotina</taxon>
        <taxon>Pichiomycetes</taxon>
        <taxon>Metschnikowiaceae</taxon>
        <taxon>Metschnikowia</taxon>
    </lineage>
</organism>
<evidence type="ECO:0000313" key="10">
    <source>
        <dbReference type="EMBL" id="OBA19554.1"/>
    </source>
</evidence>
<name>A0A1A0H641_9ASCO</name>
<dbReference type="AlphaFoldDB" id="A0A1A0H641"/>
<dbReference type="SMART" id="SM00128">
    <property type="entry name" value="IPPc"/>
    <property type="match status" value="1"/>
</dbReference>
<comment type="caution">
    <text evidence="10">The sequence shown here is derived from an EMBL/GenBank/DDBJ whole genome shotgun (WGS) entry which is preliminary data.</text>
</comment>
<dbReference type="PANTHER" id="PTHR11200:SF269">
    <property type="entry name" value="PHOSPHATIDYLINOSITOL 4,5-BISPHOSPHATE 5-PHOSPHATASE INP51"/>
    <property type="match status" value="1"/>
</dbReference>
<dbReference type="STRING" id="869754.A0A1A0H641"/>
<comment type="similarity">
    <text evidence="3">In the central section; belongs to the inositol 1,4,5-trisphosphate 5-phosphatase family.</text>
</comment>
<dbReference type="RefSeq" id="XP_018710082.1">
    <property type="nucleotide sequence ID" value="XM_018857950.1"/>
</dbReference>
<accession>A0A1A0H641</accession>
<dbReference type="EC" id="3.1.3.36" evidence="4"/>
<gene>
    <name evidence="10" type="ORF">METBIDRAFT_45710</name>
</gene>
<evidence type="ECO:0000256" key="1">
    <source>
        <dbReference type="ARBA" id="ARBA00004496"/>
    </source>
</evidence>
<dbReference type="EMBL" id="LXTC01000006">
    <property type="protein sequence ID" value="OBA19554.1"/>
    <property type="molecule type" value="Genomic_DNA"/>
</dbReference>
<dbReference type="InterPro" id="IPR046985">
    <property type="entry name" value="IP5"/>
</dbReference>
<dbReference type="SUPFAM" id="SSF56219">
    <property type="entry name" value="DNase I-like"/>
    <property type="match status" value="1"/>
</dbReference>
<evidence type="ECO:0000256" key="3">
    <source>
        <dbReference type="ARBA" id="ARBA00009678"/>
    </source>
</evidence>
<keyword evidence="8" id="KW-0653">Protein transport</keyword>
<dbReference type="GO" id="GO:0046856">
    <property type="term" value="P:phosphatidylinositol dephosphorylation"/>
    <property type="evidence" value="ECO:0007669"/>
    <property type="project" value="EnsemblFungi"/>
</dbReference>
<evidence type="ECO:0000256" key="7">
    <source>
        <dbReference type="ARBA" id="ARBA00022801"/>
    </source>
</evidence>
<dbReference type="GeneID" id="30030926"/>
<keyword evidence="11" id="KW-1185">Reference proteome</keyword>
<reference evidence="10 11" key="1">
    <citation type="submission" date="2016-05" db="EMBL/GenBank/DDBJ databases">
        <title>Comparative genomics of biotechnologically important yeasts.</title>
        <authorList>
            <consortium name="DOE Joint Genome Institute"/>
            <person name="Riley R."/>
            <person name="Haridas S."/>
            <person name="Wolfe K.H."/>
            <person name="Lopes M.R."/>
            <person name="Hittinger C.T."/>
            <person name="Goker M."/>
            <person name="Salamov A."/>
            <person name="Wisecaver J."/>
            <person name="Long T.M."/>
            <person name="Aerts A.L."/>
            <person name="Barry K."/>
            <person name="Choi C."/>
            <person name="Clum A."/>
            <person name="Coughlan A.Y."/>
            <person name="Deshpande S."/>
            <person name="Douglass A.P."/>
            <person name="Hanson S.J."/>
            <person name="Klenk H.-P."/>
            <person name="LaButti K."/>
            <person name="Lapidus A."/>
            <person name="Lindquist E."/>
            <person name="Lipzen A."/>
            <person name="Meier-kolthoff J.P."/>
            <person name="Ohm R.A."/>
            <person name="Otillar R.P."/>
            <person name="Pangilinan J."/>
            <person name="Peng Y."/>
            <person name="Rokas A."/>
            <person name="Rosa C.A."/>
            <person name="Scheuner C."/>
            <person name="Sibirny A.A."/>
            <person name="Slot J.C."/>
            <person name="Stielow J.B."/>
            <person name="Sun H."/>
            <person name="Kurtzman C.P."/>
            <person name="Blackwell M."/>
            <person name="Grigoriev I.V."/>
            <person name="Jeffries T.W."/>
        </authorList>
    </citation>
    <scope>NUCLEOTIDE SEQUENCE [LARGE SCALE GENOMIC DNA]</scope>
    <source>
        <strain evidence="10 11">NRRL YB-4993</strain>
    </source>
</reference>
<evidence type="ECO:0000256" key="2">
    <source>
        <dbReference type="ARBA" id="ARBA00008943"/>
    </source>
</evidence>
<dbReference type="Pfam" id="PF02383">
    <property type="entry name" value="Syja_N"/>
    <property type="match status" value="1"/>
</dbReference>
<evidence type="ECO:0000256" key="8">
    <source>
        <dbReference type="ARBA" id="ARBA00022927"/>
    </source>
</evidence>